<evidence type="ECO:0000313" key="2">
    <source>
        <dbReference type="Proteomes" id="UP000324831"/>
    </source>
</evidence>
<sequence>MSVLKTVGTVGLGTAVTGGGGYLIYDNFIDIGVKTLKTKDYEEGSFGRKYGMYLLDPANKKNTEEWNKAFERWDKNQKLETPSPTLSTEFEKNKFTKGYAKTGEEGEDKALNKTCGDFFKEENYDSWAANKKTNVWTYCSILKSEPKLVPTTGHSYTGKFGGESTFSGKLVAVKEGNKNVNEDFWRRRNQEFFGEVESDFSGAKASKGSIFETLYNDRHAPRREKEIKNICEESYEKLVNNGNANVKFTNTDIKQFCYLIPERGSDN</sequence>
<accession>A0A478FUM1</accession>
<dbReference type="AlphaFoldDB" id="A0A478FUM1"/>
<gene>
    <name evidence="1" type="ORF">MHSWG343_08220</name>
</gene>
<name>A0A478FUM1_9MOLU</name>
<organism evidence="1 2">
    <name type="scientific">Candidatus Mycoplasma haematohominis</name>
    <dbReference type="NCBI Taxonomy" id="1494318"/>
    <lineage>
        <taxon>Bacteria</taxon>
        <taxon>Bacillati</taxon>
        <taxon>Mycoplasmatota</taxon>
        <taxon>Mollicutes</taxon>
        <taxon>Mycoplasmataceae</taxon>
        <taxon>Mycoplasma</taxon>
    </lineage>
</organism>
<dbReference type="Proteomes" id="UP000324831">
    <property type="component" value="Unassembled WGS sequence"/>
</dbReference>
<proteinExistence type="predicted"/>
<reference evidence="1 2" key="1">
    <citation type="submission" date="2019-01" db="EMBL/GenBank/DDBJ databases">
        <title>Draft genome sequences of Candidatus Mycoplasma haemohominis SWG34-3 identified from a patient with pyrexia, anemia and liver dysfunction.</title>
        <authorList>
            <person name="Sekizuka T."/>
            <person name="Hattori N."/>
            <person name="Katano H."/>
            <person name="Takuma T."/>
            <person name="Ito T."/>
            <person name="Arai N."/>
            <person name="Yanai R."/>
            <person name="Ishii S."/>
            <person name="Miura Y."/>
            <person name="Tokunaga T."/>
            <person name="Watanabe H."/>
            <person name="Nomura N."/>
            <person name="Eguchi J."/>
            <person name="Arai T."/>
            <person name="Hasegawa H."/>
            <person name="Nakamaki T."/>
            <person name="Wakita T."/>
            <person name="Niki Y."/>
            <person name="Kuroda M."/>
        </authorList>
    </citation>
    <scope>NUCLEOTIDE SEQUENCE [LARGE SCALE GENOMIC DNA]</scope>
    <source>
        <strain evidence="1">SWG34-3</strain>
    </source>
</reference>
<dbReference type="EMBL" id="BIMN01000004">
    <property type="protein sequence ID" value="GCE63815.1"/>
    <property type="molecule type" value="Genomic_DNA"/>
</dbReference>
<evidence type="ECO:0000313" key="1">
    <source>
        <dbReference type="EMBL" id="GCE63815.1"/>
    </source>
</evidence>
<protein>
    <submittedName>
        <fullName evidence="1">Uncharacterized protein</fullName>
    </submittedName>
</protein>
<comment type="caution">
    <text evidence="1">The sequence shown here is derived from an EMBL/GenBank/DDBJ whole genome shotgun (WGS) entry which is preliminary data.</text>
</comment>